<dbReference type="Proteomes" id="UP001197875">
    <property type="component" value="Unassembled WGS sequence"/>
</dbReference>
<dbReference type="PANTHER" id="PTHR11142:SF0">
    <property type="entry name" value="TRNA PSEUDOURIDINE SYNTHASE-LIKE 1"/>
    <property type="match status" value="1"/>
</dbReference>
<keyword evidence="10" id="KW-1185">Reference proteome</keyword>
<feature type="domain" description="Pseudouridine synthase I TruA alpha/beta" evidence="8">
    <location>
        <begin position="7"/>
        <end position="103"/>
    </location>
</feature>
<keyword evidence="2 4" id="KW-0819">tRNA processing</keyword>
<dbReference type="EMBL" id="JAJEPR010000006">
    <property type="protein sequence ID" value="MCC2189189.1"/>
    <property type="molecule type" value="Genomic_DNA"/>
</dbReference>
<evidence type="ECO:0000313" key="10">
    <source>
        <dbReference type="Proteomes" id="UP001197875"/>
    </source>
</evidence>
<evidence type="ECO:0000256" key="4">
    <source>
        <dbReference type="HAMAP-Rule" id="MF_00171"/>
    </source>
</evidence>
<dbReference type="GO" id="GO:0160147">
    <property type="term" value="F:tRNA pseudouridine(38-40) synthase activity"/>
    <property type="evidence" value="ECO:0007669"/>
    <property type="project" value="UniProtKB-EC"/>
</dbReference>
<dbReference type="EC" id="5.4.99.12" evidence="4"/>
<dbReference type="SUPFAM" id="SSF55120">
    <property type="entry name" value="Pseudouridine synthase"/>
    <property type="match status" value="1"/>
</dbReference>
<accession>A0AAE3DRQ1</accession>
<dbReference type="Gene3D" id="3.30.70.580">
    <property type="entry name" value="Pseudouridine synthase I, catalytic domain, N-terminal subdomain"/>
    <property type="match status" value="1"/>
</dbReference>
<reference evidence="9 10" key="1">
    <citation type="submission" date="2021-10" db="EMBL/GenBank/DDBJ databases">
        <title>Anaerobic single-cell dispensing facilitates the cultivation of human gut bacteria.</title>
        <authorList>
            <person name="Afrizal A."/>
        </authorList>
    </citation>
    <scope>NUCLEOTIDE SEQUENCE [LARGE SCALE GENOMIC DNA]</scope>
    <source>
        <strain evidence="9 10">CLA-AA-H277</strain>
    </source>
</reference>
<evidence type="ECO:0000256" key="3">
    <source>
        <dbReference type="ARBA" id="ARBA00023235"/>
    </source>
</evidence>
<dbReference type="Pfam" id="PF01416">
    <property type="entry name" value="PseudoU_synth_1"/>
    <property type="match status" value="2"/>
</dbReference>
<dbReference type="HAMAP" id="MF_00171">
    <property type="entry name" value="TruA"/>
    <property type="match status" value="1"/>
</dbReference>
<organism evidence="9 10">
    <name type="scientific">Fusicatenibacter faecihominis</name>
    <dbReference type="NCBI Taxonomy" id="2881276"/>
    <lineage>
        <taxon>Bacteria</taxon>
        <taxon>Bacillati</taxon>
        <taxon>Bacillota</taxon>
        <taxon>Clostridia</taxon>
        <taxon>Lachnospirales</taxon>
        <taxon>Lachnospiraceae</taxon>
        <taxon>Fusicatenibacter</taxon>
    </lineage>
</organism>
<dbReference type="InterPro" id="IPR001406">
    <property type="entry name" value="PsdUridine_synth_TruA"/>
</dbReference>
<comment type="similarity">
    <text evidence="1 4 7">Belongs to the tRNA pseudouridine synthase TruA family.</text>
</comment>
<dbReference type="InterPro" id="IPR020095">
    <property type="entry name" value="PsdUridine_synth_TruA_C"/>
</dbReference>
<dbReference type="GO" id="GO:0031119">
    <property type="term" value="P:tRNA pseudouridine synthesis"/>
    <property type="evidence" value="ECO:0007669"/>
    <property type="project" value="UniProtKB-UniRule"/>
</dbReference>
<evidence type="ECO:0000256" key="2">
    <source>
        <dbReference type="ARBA" id="ARBA00022694"/>
    </source>
</evidence>
<dbReference type="GO" id="GO:0003723">
    <property type="term" value="F:RNA binding"/>
    <property type="evidence" value="ECO:0007669"/>
    <property type="project" value="InterPro"/>
</dbReference>
<sequence>MKRVKIVVAYDGTNYCGWQVQPNGLSVQEVLEKHLSDLLCEEIRITGASRTDAGVHALGNVAAFNTSARMAADRISFAMNTRLPADIRIQESAEVPMEFHPRFANTVKTYEYRIFNRKFPDPTKRLYSFFYHYPLDVEKMQRAASYLVGEHDFKSFCTAKPEVTNTVRTVYSLDLKREDDMITLRIRGNGFLYNMVRIITGTLIRVGGGFLEPEDIPKILEAKDRGAAGETARPEGLTLVKIEYV</sequence>
<dbReference type="InterPro" id="IPR020097">
    <property type="entry name" value="PsdUridine_synth_TruA_a/b_dom"/>
</dbReference>
<feature type="domain" description="Pseudouridine synthase I TruA alpha/beta" evidence="8">
    <location>
        <begin position="143"/>
        <end position="244"/>
    </location>
</feature>
<dbReference type="AlphaFoldDB" id="A0AAE3DRQ1"/>
<evidence type="ECO:0000256" key="6">
    <source>
        <dbReference type="PIRSR" id="PIRSR001430-2"/>
    </source>
</evidence>
<dbReference type="Gene3D" id="3.30.70.660">
    <property type="entry name" value="Pseudouridine synthase I, catalytic domain, C-terminal subdomain"/>
    <property type="match status" value="1"/>
</dbReference>
<dbReference type="InterPro" id="IPR020094">
    <property type="entry name" value="TruA/RsuA/RluB/E/F_N"/>
</dbReference>
<proteinExistence type="inferred from homology"/>
<feature type="binding site" evidence="4 6">
    <location>
        <position position="110"/>
    </location>
    <ligand>
        <name>substrate</name>
    </ligand>
</feature>
<evidence type="ECO:0000259" key="8">
    <source>
        <dbReference type="Pfam" id="PF01416"/>
    </source>
</evidence>
<dbReference type="RefSeq" id="WP_227614606.1">
    <property type="nucleotide sequence ID" value="NZ_JAJEPR010000006.1"/>
</dbReference>
<dbReference type="CDD" id="cd02570">
    <property type="entry name" value="PseudoU_synth_EcTruA"/>
    <property type="match status" value="1"/>
</dbReference>
<comment type="caution">
    <text evidence="9">The sequence shown here is derived from an EMBL/GenBank/DDBJ whole genome shotgun (WGS) entry which is preliminary data.</text>
</comment>
<evidence type="ECO:0000256" key="5">
    <source>
        <dbReference type="PIRSR" id="PIRSR001430-1"/>
    </source>
</evidence>
<dbReference type="InterPro" id="IPR020103">
    <property type="entry name" value="PsdUridine_synth_cat_dom_sf"/>
</dbReference>
<dbReference type="PIRSF" id="PIRSF001430">
    <property type="entry name" value="tRNA_psdUrid_synth"/>
    <property type="match status" value="1"/>
</dbReference>
<keyword evidence="3 4" id="KW-0413">Isomerase</keyword>
<gene>
    <name evidence="4 9" type="primary">truA</name>
    <name evidence="9" type="ORF">LKD71_05070</name>
</gene>
<evidence type="ECO:0000313" key="9">
    <source>
        <dbReference type="EMBL" id="MCC2189189.1"/>
    </source>
</evidence>
<dbReference type="NCBIfam" id="TIGR00071">
    <property type="entry name" value="hisT_truA"/>
    <property type="match status" value="1"/>
</dbReference>
<comment type="catalytic activity">
    <reaction evidence="4 7">
        <text>uridine(38/39/40) in tRNA = pseudouridine(38/39/40) in tRNA</text>
        <dbReference type="Rhea" id="RHEA:22376"/>
        <dbReference type="Rhea" id="RHEA-COMP:10085"/>
        <dbReference type="Rhea" id="RHEA-COMP:10087"/>
        <dbReference type="ChEBI" id="CHEBI:65314"/>
        <dbReference type="ChEBI" id="CHEBI:65315"/>
        <dbReference type="EC" id="5.4.99.12"/>
    </reaction>
</comment>
<name>A0AAE3DRQ1_9FIRM</name>
<protein>
    <recommendedName>
        <fullName evidence="4">tRNA pseudouridine synthase A</fullName>
        <ecNumber evidence="4">5.4.99.12</ecNumber>
    </recommendedName>
    <alternativeName>
        <fullName evidence="4">tRNA pseudouridine(38-40) synthase</fullName>
    </alternativeName>
    <alternativeName>
        <fullName evidence="4">tRNA pseudouridylate synthase I</fullName>
    </alternativeName>
    <alternativeName>
        <fullName evidence="4">tRNA-uridine isomerase I</fullName>
    </alternativeName>
</protein>
<comment type="caution">
    <text evidence="4">Lacks conserved residue(s) required for the propagation of feature annotation.</text>
</comment>
<dbReference type="FunFam" id="3.30.70.580:FF:000001">
    <property type="entry name" value="tRNA pseudouridine synthase A"/>
    <property type="match status" value="1"/>
</dbReference>
<evidence type="ECO:0000256" key="7">
    <source>
        <dbReference type="RuleBase" id="RU003792"/>
    </source>
</evidence>
<evidence type="ECO:0000256" key="1">
    <source>
        <dbReference type="ARBA" id="ARBA00009375"/>
    </source>
</evidence>
<dbReference type="PANTHER" id="PTHR11142">
    <property type="entry name" value="PSEUDOURIDYLATE SYNTHASE"/>
    <property type="match status" value="1"/>
</dbReference>
<comment type="subunit">
    <text evidence="4">Homodimer.</text>
</comment>
<comment type="function">
    <text evidence="4">Formation of pseudouridine at positions 38, 39 and 40 in the anticodon stem and loop of transfer RNAs.</text>
</comment>
<feature type="active site" description="Nucleophile" evidence="4 5">
    <location>
        <position position="52"/>
    </location>
</feature>